<comment type="catalytic activity">
    <reaction evidence="5">
        <text>(6S)-5-formyl-5,6,7,8-tetrahydrofolate + ATP = (6R)-5,10-methenyltetrahydrofolate + ADP + phosphate</text>
        <dbReference type="Rhea" id="RHEA:10488"/>
        <dbReference type="ChEBI" id="CHEBI:30616"/>
        <dbReference type="ChEBI" id="CHEBI:43474"/>
        <dbReference type="ChEBI" id="CHEBI:57455"/>
        <dbReference type="ChEBI" id="CHEBI:57457"/>
        <dbReference type="ChEBI" id="CHEBI:456216"/>
        <dbReference type="EC" id="6.3.3.2"/>
    </reaction>
</comment>
<evidence type="ECO:0000256" key="4">
    <source>
        <dbReference type="PIRSR" id="PIRSR006806-1"/>
    </source>
</evidence>
<comment type="similarity">
    <text evidence="1 5">Belongs to the 5-formyltetrahydrofolate cyclo-ligase family.</text>
</comment>
<accession>A0A1K1WQ89</accession>
<dbReference type="Gene3D" id="3.40.50.10420">
    <property type="entry name" value="NagB/RpiA/CoA transferase-like"/>
    <property type="match status" value="1"/>
</dbReference>
<dbReference type="EC" id="6.3.3.2" evidence="5"/>
<keyword evidence="5" id="KW-0460">Magnesium</keyword>
<sequence length="206" mass="23338">MPAATDTSPSRKTLRQQLRNRRRNLSIYTQKQAASGICRVLRQQRWFQRAKHLAVYLASDGEVDPQQLIRLAHQLGKKVYLPVLHPLQRGFLCFVRYDTHTPMQANRFGIHEPRLRGYGHLRQNQRKAQALNLVLMPLVGFDLQGGRLGMGGGFYDRTFAARPAKFNQPLLIGLAHDCQRVEHLSVADWDVPLAGVVTGSGFYPSV</sequence>
<dbReference type="GO" id="GO:0030272">
    <property type="term" value="F:5-formyltetrahydrofolate cyclo-ligase activity"/>
    <property type="evidence" value="ECO:0007669"/>
    <property type="project" value="UniProtKB-EC"/>
</dbReference>
<dbReference type="Pfam" id="PF01812">
    <property type="entry name" value="5-FTHF_cyc-lig"/>
    <property type="match status" value="1"/>
</dbReference>
<dbReference type="GO" id="GO:0009396">
    <property type="term" value="P:folic acid-containing compound biosynthetic process"/>
    <property type="evidence" value="ECO:0007669"/>
    <property type="project" value="TreeGrafter"/>
</dbReference>
<feature type="binding site" evidence="4">
    <location>
        <begin position="147"/>
        <end position="155"/>
    </location>
    <ligand>
        <name>ATP</name>
        <dbReference type="ChEBI" id="CHEBI:30616"/>
    </ligand>
</feature>
<keyword evidence="5" id="KW-0479">Metal-binding</keyword>
<evidence type="ECO:0000256" key="2">
    <source>
        <dbReference type="ARBA" id="ARBA00022741"/>
    </source>
</evidence>
<feature type="binding site" evidence="4">
    <location>
        <begin position="11"/>
        <end position="15"/>
    </location>
    <ligand>
        <name>ATP</name>
        <dbReference type="ChEBI" id="CHEBI:30616"/>
    </ligand>
</feature>
<dbReference type="NCBIfam" id="TIGR02727">
    <property type="entry name" value="MTHFS_bact"/>
    <property type="match status" value="1"/>
</dbReference>
<feature type="binding site" evidence="4">
    <location>
        <position position="62"/>
    </location>
    <ligand>
        <name>substrate</name>
    </ligand>
</feature>
<dbReference type="InterPro" id="IPR037171">
    <property type="entry name" value="NagB/RpiA_transferase-like"/>
</dbReference>
<dbReference type="InterPro" id="IPR024185">
    <property type="entry name" value="FTHF_cligase-like_sf"/>
</dbReference>
<dbReference type="InterPro" id="IPR002698">
    <property type="entry name" value="FTHF_cligase"/>
</dbReference>
<proteinExistence type="inferred from homology"/>
<organism evidence="6 7">
    <name type="scientific">Marinospirillum alkaliphilum DSM 21637</name>
    <dbReference type="NCBI Taxonomy" id="1122209"/>
    <lineage>
        <taxon>Bacteria</taxon>
        <taxon>Pseudomonadati</taxon>
        <taxon>Pseudomonadota</taxon>
        <taxon>Gammaproteobacteria</taxon>
        <taxon>Oceanospirillales</taxon>
        <taxon>Oceanospirillaceae</taxon>
        <taxon>Marinospirillum</taxon>
    </lineage>
</organism>
<evidence type="ECO:0000256" key="5">
    <source>
        <dbReference type="RuleBase" id="RU361279"/>
    </source>
</evidence>
<dbReference type="RefSeq" id="WP_072325738.1">
    <property type="nucleotide sequence ID" value="NZ_FPJW01000004.1"/>
</dbReference>
<keyword evidence="7" id="KW-1185">Reference proteome</keyword>
<keyword evidence="6" id="KW-0436">Ligase</keyword>
<dbReference type="PIRSF" id="PIRSF006806">
    <property type="entry name" value="FTHF_cligase"/>
    <property type="match status" value="1"/>
</dbReference>
<keyword evidence="2 4" id="KW-0547">Nucleotide-binding</keyword>
<reference evidence="6 7" key="1">
    <citation type="submission" date="2016-11" db="EMBL/GenBank/DDBJ databases">
        <authorList>
            <person name="Jaros S."/>
            <person name="Januszkiewicz K."/>
            <person name="Wedrychowicz H."/>
        </authorList>
    </citation>
    <scope>NUCLEOTIDE SEQUENCE [LARGE SCALE GENOMIC DNA]</scope>
    <source>
        <strain evidence="6 7">DSM 21637</strain>
    </source>
</reference>
<dbReference type="STRING" id="1122209.SAMN02745752_01502"/>
<gene>
    <name evidence="6" type="ORF">SAMN02745752_01502</name>
</gene>
<keyword evidence="3 4" id="KW-0067">ATP-binding</keyword>
<name>A0A1K1WQ89_9GAMM</name>
<evidence type="ECO:0000313" key="7">
    <source>
        <dbReference type="Proteomes" id="UP000182350"/>
    </source>
</evidence>
<evidence type="ECO:0000256" key="1">
    <source>
        <dbReference type="ARBA" id="ARBA00010638"/>
    </source>
</evidence>
<dbReference type="GO" id="GO:0046872">
    <property type="term" value="F:metal ion binding"/>
    <property type="evidence" value="ECO:0007669"/>
    <property type="project" value="UniProtKB-KW"/>
</dbReference>
<evidence type="ECO:0000313" key="6">
    <source>
        <dbReference type="EMBL" id="SFX39510.1"/>
    </source>
</evidence>
<dbReference type="GO" id="GO:0005524">
    <property type="term" value="F:ATP binding"/>
    <property type="evidence" value="ECO:0007669"/>
    <property type="project" value="UniProtKB-KW"/>
</dbReference>
<dbReference type="PANTHER" id="PTHR23407:SF1">
    <property type="entry name" value="5-FORMYLTETRAHYDROFOLATE CYCLO-LIGASE"/>
    <property type="match status" value="1"/>
</dbReference>
<evidence type="ECO:0000256" key="3">
    <source>
        <dbReference type="ARBA" id="ARBA00022840"/>
    </source>
</evidence>
<dbReference type="AlphaFoldDB" id="A0A1K1WQ89"/>
<protein>
    <recommendedName>
        <fullName evidence="5">5-formyltetrahydrofolate cyclo-ligase</fullName>
        <ecNumber evidence="5">6.3.3.2</ecNumber>
    </recommendedName>
</protein>
<dbReference type="GO" id="GO:0035999">
    <property type="term" value="P:tetrahydrofolate interconversion"/>
    <property type="evidence" value="ECO:0007669"/>
    <property type="project" value="TreeGrafter"/>
</dbReference>
<comment type="cofactor">
    <cofactor evidence="5">
        <name>Mg(2+)</name>
        <dbReference type="ChEBI" id="CHEBI:18420"/>
    </cofactor>
</comment>
<dbReference type="PANTHER" id="PTHR23407">
    <property type="entry name" value="ATPASE INHIBITOR/5-FORMYLTETRAHYDROFOLATE CYCLO-LIGASE"/>
    <property type="match status" value="1"/>
</dbReference>
<dbReference type="Proteomes" id="UP000182350">
    <property type="component" value="Unassembled WGS sequence"/>
</dbReference>
<dbReference type="OrthoDB" id="9801938at2"/>
<dbReference type="EMBL" id="FPJW01000004">
    <property type="protein sequence ID" value="SFX39510.1"/>
    <property type="molecule type" value="Genomic_DNA"/>
</dbReference>
<dbReference type="SUPFAM" id="SSF100950">
    <property type="entry name" value="NagB/RpiA/CoA transferase-like"/>
    <property type="match status" value="1"/>
</dbReference>
<feature type="binding site" evidence="4">
    <location>
        <position position="57"/>
    </location>
    <ligand>
        <name>substrate</name>
    </ligand>
</feature>